<feature type="transmembrane region" description="Helical" evidence="11">
    <location>
        <begin position="335"/>
        <end position="356"/>
    </location>
</feature>
<dbReference type="AlphaFoldDB" id="A0A0R1ZX89"/>
<evidence type="ECO:0000313" key="13">
    <source>
        <dbReference type="EMBL" id="KRM55699.1"/>
    </source>
</evidence>
<dbReference type="InterPro" id="IPR036034">
    <property type="entry name" value="PDZ_sf"/>
</dbReference>
<keyword evidence="10 11" id="KW-0472">Membrane</keyword>
<dbReference type="InterPro" id="IPR041489">
    <property type="entry name" value="PDZ_6"/>
</dbReference>
<accession>A0A0R1ZX89</accession>
<keyword evidence="8 11" id="KW-1133">Transmembrane helix</keyword>
<evidence type="ECO:0000256" key="11">
    <source>
        <dbReference type="RuleBase" id="RU362031"/>
    </source>
</evidence>
<comment type="subcellular location">
    <subcellularLocation>
        <location evidence="2">Membrane</location>
        <topology evidence="2">Multi-pass membrane protein</topology>
    </subcellularLocation>
</comment>
<comment type="caution">
    <text evidence="13">The sequence shown here is derived from an EMBL/GenBank/DDBJ whole genome shotgun (WGS) entry which is preliminary data.</text>
</comment>
<organism evidence="13 14">
    <name type="scientific">Lacticaseibacillus sharpeae JCM 1186 = DSM 20505</name>
    <dbReference type="NCBI Taxonomy" id="1291052"/>
    <lineage>
        <taxon>Bacteria</taxon>
        <taxon>Bacillati</taxon>
        <taxon>Bacillota</taxon>
        <taxon>Bacilli</taxon>
        <taxon>Lactobacillales</taxon>
        <taxon>Lactobacillaceae</taxon>
        <taxon>Lacticaseibacillus</taxon>
    </lineage>
</organism>
<feature type="domain" description="PDZ" evidence="12">
    <location>
        <begin position="188"/>
        <end position="259"/>
    </location>
</feature>
<dbReference type="InterPro" id="IPR008915">
    <property type="entry name" value="Peptidase_M50"/>
</dbReference>
<keyword evidence="11" id="KW-0479">Metal-binding</keyword>
<comment type="cofactor">
    <cofactor evidence="1 11">
        <name>Zn(2+)</name>
        <dbReference type="ChEBI" id="CHEBI:29105"/>
    </cofactor>
</comment>
<keyword evidence="6 11" id="KW-0378">Hydrolase</keyword>
<evidence type="ECO:0000256" key="6">
    <source>
        <dbReference type="ARBA" id="ARBA00022801"/>
    </source>
</evidence>
<dbReference type="InterPro" id="IPR004387">
    <property type="entry name" value="Pept_M50_Zn"/>
</dbReference>
<protein>
    <recommendedName>
        <fullName evidence="11">Zinc metalloprotease</fullName>
        <ecNumber evidence="11">3.4.24.-</ecNumber>
    </recommendedName>
</protein>
<keyword evidence="5 11" id="KW-0812">Transmembrane</keyword>
<dbReference type="SMART" id="SM00228">
    <property type="entry name" value="PDZ"/>
    <property type="match status" value="1"/>
</dbReference>
<dbReference type="PANTHER" id="PTHR42837:SF2">
    <property type="entry name" value="MEMBRANE METALLOPROTEASE ARASP2, CHLOROPLASTIC-RELATED"/>
    <property type="match status" value="1"/>
</dbReference>
<evidence type="ECO:0000313" key="14">
    <source>
        <dbReference type="Proteomes" id="UP000051679"/>
    </source>
</evidence>
<keyword evidence="9 11" id="KW-0482">Metalloprotease</keyword>
<dbReference type="CDD" id="cd23081">
    <property type="entry name" value="cpPDZ_EcRseP-like"/>
    <property type="match status" value="1"/>
</dbReference>
<dbReference type="OrthoDB" id="9782003at2"/>
<feature type="transmembrane region" description="Helical" evidence="11">
    <location>
        <begin position="6"/>
        <end position="25"/>
    </location>
</feature>
<dbReference type="InterPro" id="IPR001478">
    <property type="entry name" value="PDZ"/>
</dbReference>
<dbReference type="GO" id="GO:0006508">
    <property type="term" value="P:proteolysis"/>
    <property type="evidence" value="ECO:0007669"/>
    <property type="project" value="UniProtKB-KW"/>
</dbReference>
<evidence type="ECO:0000256" key="9">
    <source>
        <dbReference type="ARBA" id="ARBA00023049"/>
    </source>
</evidence>
<evidence type="ECO:0000256" key="10">
    <source>
        <dbReference type="ARBA" id="ARBA00023136"/>
    </source>
</evidence>
<evidence type="ECO:0000259" key="12">
    <source>
        <dbReference type="SMART" id="SM00228"/>
    </source>
</evidence>
<name>A0A0R1ZX89_9LACO</name>
<keyword evidence="4 13" id="KW-0645">Protease</keyword>
<dbReference type="STRING" id="1291052.FC18_GL001072"/>
<dbReference type="PANTHER" id="PTHR42837">
    <property type="entry name" value="REGULATOR OF SIGMA-E PROTEASE RSEP"/>
    <property type="match status" value="1"/>
</dbReference>
<dbReference type="Pfam" id="PF02163">
    <property type="entry name" value="Peptidase_M50"/>
    <property type="match status" value="1"/>
</dbReference>
<evidence type="ECO:0000256" key="3">
    <source>
        <dbReference type="ARBA" id="ARBA00007931"/>
    </source>
</evidence>
<comment type="similarity">
    <text evidence="3 11">Belongs to the peptidase M50B family.</text>
</comment>
<evidence type="ECO:0000256" key="8">
    <source>
        <dbReference type="ARBA" id="ARBA00022989"/>
    </source>
</evidence>
<dbReference type="SUPFAM" id="SSF50156">
    <property type="entry name" value="PDZ domain-like"/>
    <property type="match status" value="1"/>
</dbReference>
<dbReference type="GO" id="GO:0004222">
    <property type="term" value="F:metalloendopeptidase activity"/>
    <property type="evidence" value="ECO:0007669"/>
    <property type="project" value="InterPro"/>
</dbReference>
<keyword evidence="14" id="KW-1185">Reference proteome</keyword>
<feature type="transmembrane region" description="Helical" evidence="11">
    <location>
        <begin position="179"/>
        <end position="197"/>
    </location>
</feature>
<proteinExistence type="inferred from homology"/>
<dbReference type="RefSeq" id="WP_056975549.1">
    <property type="nucleotide sequence ID" value="NZ_AYYO01000014.1"/>
</dbReference>
<dbReference type="EMBL" id="AYYO01000014">
    <property type="protein sequence ID" value="KRM55699.1"/>
    <property type="molecule type" value="Genomic_DNA"/>
</dbReference>
<dbReference type="Gene3D" id="2.30.42.10">
    <property type="match status" value="1"/>
</dbReference>
<reference evidence="13 14" key="1">
    <citation type="journal article" date="2015" name="Genome Announc.">
        <title>Expanding the biotechnology potential of lactobacilli through comparative genomics of 213 strains and associated genera.</title>
        <authorList>
            <person name="Sun Z."/>
            <person name="Harris H.M."/>
            <person name="McCann A."/>
            <person name="Guo C."/>
            <person name="Argimon S."/>
            <person name="Zhang W."/>
            <person name="Yang X."/>
            <person name="Jeffery I.B."/>
            <person name="Cooney J.C."/>
            <person name="Kagawa T.F."/>
            <person name="Liu W."/>
            <person name="Song Y."/>
            <person name="Salvetti E."/>
            <person name="Wrobel A."/>
            <person name="Rasinkangas P."/>
            <person name="Parkhill J."/>
            <person name="Rea M.C."/>
            <person name="O'Sullivan O."/>
            <person name="Ritari J."/>
            <person name="Douillard F.P."/>
            <person name="Paul Ross R."/>
            <person name="Yang R."/>
            <person name="Briner A.E."/>
            <person name="Felis G.E."/>
            <person name="de Vos W.M."/>
            <person name="Barrangou R."/>
            <person name="Klaenhammer T.R."/>
            <person name="Caufield P.W."/>
            <person name="Cui Y."/>
            <person name="Zhang H."/>
            <person name="O'Toole P.W."/>
        </authorList>
    </citation>
    <scope>NUCLEOTIDE SEQUENCE [LARGE SCALE GENOMIC DNA]</scope>
    <source>
        <strain evidence="13 14">DSM 20505</strain>
    </source>
</reference>
<dbReference type="PATRIC" id="fig|1291052.5.peg.1089"/>
<keyword evidence="7 11" id="KW-0862">Zinc</keyword>
<gene>
    <name evidence="13" type="ORF">FC18_GL001072</name>
</gene>
<dbReference type="Proteomes" id="UP000051679">
    <property type="component" value="Unassembled WGS sequence"/>
</dbReference>
<evidence type="ECO:0000256" key="2">
    <source>
        <dbReference type="ARBA" id="ARBA00004141"/>
    </source>
</evidence>
<dbReference type="CDD" id="cd06163">
    <property type="entry name" value="S2P-M50_PDZ_RseP-like"/>
    <property type="match status" value="1"/>
</dbReference>
<dbReference type="GO" id="GO:0016020">
    <property type="term" value="C:membrane"/>
    <property type="evidence" value="ECO:0007669"/>
    <property type="project" value="UniProtKB-SubCell"/>
</dbReference>
<dbReference type="NCBIfam" id="TIGR00054">
    <property type="entry name" value="RIP metalloprotease RseP"/>
    <property type="match status" value="1"/>
</dbReference>
<evidence type="ECO:0000256" key="7">
    <source>
        <dbReference type="ARBA" id="ARBA00022833"/>
    </source>
</evidence>
<evidence type="ECO:0000256" key="1">
    <source>
        <dbReference type="ARBA" id="ARBA00001947"/>
    </source>
</evidence>
<dbReference type="Pfam" id="PF17820">
    <property type="entry name" value="PDZ_6"/>
    <property type="match status" value="1"/>
</dbReference>
<feature type="transmembrane region" description="Helical" evidence="11">
    <location>
        <begin position="385"/>
        <end position="404"/>
    </location>
</feature>
<dbReference type="EC" id="3.4.24.-" evidence="11"/>
<sequence>MTTIIWFIIIFGTIVIVHEFGHYFFAKRAGIRVREFSIGMGPKLFGTRKNGTAYTLRALPLGGYVRMAGWQDEDSTIQPGAQVSLITNADGLVERINTSDKLMLEGGIPVQVSGSDLIKKLIITGYVNGDESEEVTYHVDHDATIIESDGTEIEIAPEDVQFQSVSIWRRMLVNFAGPMNNFLLAIVAFFALALAMGTPSTSNQIGSVQTGSPAAAAGIRANDHIVAVNGTATATFADLQTQIGKHKNSTMTVKVDRSGKTKTLRVTPQSGMIGITSATSHGLLNAVKYGFTEPWSIAVQIFDALKSLFTGGFSLNKLAGPVGIYKMTSQAAQGGLYNIIWFLASLSLNLGIMNLLPIPMLDGGKLVLNILELIRRKPLPAEKEGMVTLVGAALVFALMIAVTINDILRIF</sequence>
<evidence type="ECO:0000256" key="4">
    <source>
        <dbReference type="ARBA" id="ARBA00022670"/>
    </source>
</evidence>
<evidence type="ECO:0000256" key="5">
    <source>
        <dbReference type="ARBA" id="ARBA00022692"/>
    </source>
</evidence>
<dbReference type="GO" id="GO:0046872">
    <property type="term" value="F:metal ion binding"/>
    <property type="evidence" value="ECO:0007669"/>
    <property type="project" value="UniProtKB-KW"/>
</dbReference>